<name>A0A7S8IFX2_9CHLR</name>
<sequence>MGKILVAGELNVDLVMSGLPHSPILGRELIGTGFQQVLGSSSAITAARLSMLGADVDFYGLVGGDDFGVFVLRQLADFGVHTGHIQTVDTPTGVTIALTYSQDRALLTYPGTIDQYAGQDLTSDVLRPYTHLHVGSFFLQTSLQPKLACIFEQARALGLTTSLDIGWDPTETWFDNPYLAPTLAHTDYFLPNEDEVTALAGGDYMPQRVAVHVAGALIVKRGSRGAAAYQANGEEIASVPSLPVTVIDTTGAGDAFNAGFIYATKILNHALPEALRFAAACGAQAVTQLGGATNAPAAESIFALLNQV</sequence>
<keyword evidence="2 4" id="KW-0418">Kinase</keyword>
<evidence type="ECO:0000256" key="1">
    <source>
        <dbReference type="ARBA" id="ARBA00022679"/>
    </source>
</evidence>
<dbReference type="InterPro" id="IPR011611">
    <property type="entry name" value="PfkB_dom"/>
</dbReference>
<dbReference type="EMBL" id="CP062983">
    <property type="protein sequence ID" value="QPC83383.1"/>
    <property type="molecule type" value="Genomic_DNA"/>
</dbReference>
<dbReference type="Gene3D" id="3.40.1190.20">
    <property type="match status" value="1"/>
</dbReference>
<dbReference type="SUPFAM" id="SSF53613">
    <property type="entry name" value="Ribokinase-like"/>
    <property type="match status" value="1"/>
</dbReference>
<dbReference type="AlphaFoldDB" id="A0A7S8IFX2"/>
<dbReference type="PANTHER" id="PTHR10584:SF167">
    <property type="entry name" value="PFKB DOMAIN PROTEIN"/>
    <property type="match status" value="1"/>
</dbReference>
<dbReference type="InterPro" id="IPR029056">
    <property type="entry name" value="Ribokinase-like"/>
</dbReference>
<dbReference type="KEGG" id="pmet:G4Y79_03100"/>
<dbReference type="GO" id="GO:0016301">
    <property type="term" value="F:kinase activity"/>
    <property type="evidence" value="ECO:0007669"/>
    <property type="project" value="UniProtKB-KW"/>
</dbReference>
<accession>A0A7S8IFX2</accession>
<dbReference type="InterPro" id="IPR002173">
    <property type="entry name" value="Carboh/pur_kinase_PfkB_CS"/>
</dbReference>
<evidence type="ECO:0000256" key="2">
    <source>
        <dbReference type="ARBA" id="ARBA00022777"/>
    </source>
</evidence>
<organism evidence="4 5">
    <name type="scientific">Phototrophicus methaneseepsis</name>
    <dbReference type="NCBI Taxonomy" id="2710758"/>
    <lineage>
        <taxon>Bacteria</taxon>
        <taxon>Bacillati</taxon>
        <taxon>Chloroflexota</taxon>
        <taxon>Candidatus Thermofontia</taxon>
        <taxon>Phototrophicales</taxon>
        <taxon>Phototrophicaceae</taxon>
        <taxon>Phototrophicus</taxon>
    </lineage>
</organism>
<evidence type="ECO:0000313" key="5">
    <source>
        <dbReference type="Proteomes" id="UP000594468"/>
    </source>
</evidence>
<keyword evidence="1" id="KW-0808">Transferase</keyword>
<dbReference type="RefSeq" id="WP_195171450.1">
    <property type="nucleotide sequence ID" value="NZ_CP062983.1"/>
</dbReference>
<protein>
    <submittedName>
        <fullName evidence="4">Carbohydrate kinase family protein</fullName>
    </submittedName>
</protein>
<gene>
    <name evidence="4" type="ORF">G4Y79_03100</name>
</gene>
<dbReference type="Pfam" id="PF00294">
    <property type="entry name" value="PfkB"/>
    <property type="match status" value="1"/>
</dbReference>
<evidence type="ECO:0000259" key="3">
    <source>
        <dbReference type="Pfam" id="PF00294"/>
    </source>
</evidence>
<evidence type="ECO:0000313" key="4">
    <source>
        <dbReference type="EMBL" id="QPC83383.1"/>
    </source>
</evidence>
<feature type="domain" description="Carbohydrate kinase PfkB" evidence="3">
    <location>
        <begin position="30"/>
        <end position="297"/>
    </location>
</feature>
<dbReference type="PANTHER" id="PTHR10584">
    <property type="entry name" value="SUGAR KINASE"/>
    <property type="match status" value="1"/>
</dbReference>
<keyword evidence="5" id="KW-1185">Reference proteome</keyword>
<dbReference type="Proteomes" id="UP000594468">
    <property type="component" value="Chromosome"/>
</dbReference>
<dbReference type="PROSITE" id="PS00584">
    <property type="entry name" value="PFKB_KINASES_2"/>
    <property type="match status" value="1"/>
</dbReference>
<reference evidence="4 5" key="1">
    <citation type="submission" date="2020-02" db="EMBL/GenBank/DDBJ databases">
        <authorList>
            <person name="Zheng R.K."/>
            <person name="Sun C.M."/>
        </authorList>
    </citation>
    <scope>NUCLEOTIDE SEQUENCE [LARGE SCALE GENOMIC DNA]</scope>
    <source>
        <strain evidence="5">rifampicinis</strain>
    </source>
</reference>
<proteinExistence type="predicted"/>